<reference evidence="2 3" key="1">
    <citation type="submission" date="2016-08" db="EMBL/GenBank/DDBJ databases">
        <title>A Parts List for Fungal Cellulosomes Revealed by Comparative Genomics.</title>
        <authorList>
            <consortium name="DOE Joint Genome Institute"/>
            <person name="Haitjema C.H."/>
            <person name="Gilmore S.P."/>
            <person name="Henske J.K."/>
            <person name="Solomon K.V."/>
            <person name="De Groot R."/>
            <person name="Kuo A."/>
            <person name="Mondo S.J."/>
            <person name="Salamov A.A."/>
            <person name="Labutti K."/>
            <person name="Zhao Z."/>
            <person name="Chiniquy J."/>
            <person name="Barry K."/>
            <person name="Brewer H.M."/>
            <person name="Purvine S.O."/>
            <person name="Wright A.T."/>
            <person name="Boxma B."/>
            <person name="Van Alen T."/>
            <person name="Hackstein J.H."/>
            <person name="Baker S.E."/>
            <person name="Grigoriev I.V."/>
            <person name="O'Malley M.A."/>
        </authorList>
    </citation>
    <scope>NUCLEOTIDE SEQUENCE [LARGE SCALE GENOMIC DNA]</scope>
    <source>
        <strain evidence="2 3">G1</strain>
    </source>
</reference>
<name>A0A1Y2CC56_9FUNG</name>
<feature type="domain" description="Bacterial repeat" evidence="1">
    <location>
        <begin position="24"/>
        <end position="83"/>
    </location>
</feature>
<evidence type="ECO:0000313" key="2">
    <source>
        <dbReference type="EMBL" id="ORY44618.1"/>
    </source>
</evidence>
<accession>A0A1Y2CC56</accession>
<dbReference type="Pfam" id="PF18998">
    <property type="entry name" value="Flg_new_2"/>
    <property type="match status" value="1"/>
</dbReference>
<comment type="caution">
    <text evidence="2">The sequence shown here is derived from an EMBL/GenBank/DDBJ whole genome shotgun (WGS) entry which is preliminary data.</text>
</comment>
<dbReference type="InterPro" id="IPR044060">
    <property type="entry name" value="Bacterial_rp_domain"/>
</dbReference>
<dbReference type="EMBL" id="MCOG01000113">
    <property type="protein sequence ID" value="ORY44618.1"/>
    <property type="molecule type" value="Genomic_DNA"/>
</dbReference>
<protein>
    <recommendedName>
        <fullName evidence="1">Bacterial repeat domain-containing protein</fullName>
    </recommendedName>
</protein>
<dbReference type="Proteomes" id="UP000193920">
    <property type="component" value="Unassembled WGS sequence"/>
</dbReference>
<keyword evidence="3" id="KW-1185">Reference proteome</keyword>
<sequence length="100" mass="11190">MGNSLSAVKVTVTSDNFRKGSFTVNGGKNVFTKKYSGDYFRENALQLTAIPKKGKTFKYWKVEKCKFANPDFSVNRSNKIKQATVGVYPSKGCKVVAYFK</sequence>
<organism evidence="2 3">
    <name type="scientific">Neocallimastix californiae</name>
    <dbReference type="NCBI Taxonomy" id="1754190"/>
    <lineage>
        <taxon>Eukaryota</taxon>
        <taxon>Fungi</taxon>
        <taxon>Fungi incertae sedis</taxon>
        <taxon>Chytridiomycota</taxon>
        <taxon>Chytridiomycota incertae sedis</taxon>
        <taxon>Neocallimastigomycetes</taxon>
        <taxon>Neocallimastigales</taxon>
        <taxon>Neocallimastigaceae</taxon>
        <taxon>Neocallimastix</taxon>
    </lineage>
</organism>
<proteinExistence type="predicted"/>
<evidence type="ECO:0000313" key="3">
    <source>
        <dbReference type="Proteomes" id="UP000193920"/>
    </source>
</evidence>
<dbReference type="AlphaFoldDB" id="A0A1Y2CC56"/>
<gene>
    <name evidence="2" type="ORF">LY90DRAFT_509633</name>
</gene>
<evidence type="ECO:0000259" key="1">
    <source>
        <dbReference type="Pfam" id="PF18998"/>
    </source>
</evidence>